<dbReference type="Pfam" id="PF12146">
    <property type="entry name" value="Hydrolase_4"/>
    <property type="match status" value="1"/>
</dbReference>
<accession>A0ABT4ML89</accession>
<evidence type="ECO:0000313" key="5">
    <source>
        <dbReference type="Proteomes" id="UP001081071"/>
    </source>
</evidence>
<evidence type="ECO:0000256" key="2">
    <source>
        <dbReference type="ARBA" id="ARBA00022801"/>
    </source>
</evidence>
<dbReference type="InterPro" id="IPR050261">
    <property type="entry name" value="FrsA_esterase"/>
</dbReference>
<dbReference type="RefSeq" id="WP_269608217.1">
    <property type="nucleotide sequence ID" value="NZ_JAPWIJ010000014.1"/>
</dbReference>
<dbReference type="PANTHER" id="PTHR22946:SF9">
    <property type="entry name" value="POLYKETIDE TRANSFERASE AF380"/>
    <property type="match status" value="1"/>
</dbReference>
<sequence>MRRAAVGTTPRRQAGVDDLDPAVAAALRALPITRLQDYGLSTADAQLIHESARAGRVWSTIGNDMAAVSLAAAAELRAAGWQSAATERELYAALALNVCQVPVLDPVEKAQQYTRIGSIIGAATTQPGSPWTVIQDGSDGLYSVLARPAGNDPVPTVLMWGGLSGWGISYKRLGDVLVKNGIAVVLLELPGQGMSRLRSSRRLDESFVDDLDALSDDLLSRGATSSIGLLGNSAGGLFAAYAASKLNQVSAVCINSGIPDPASTILRFPRLNAQWAALFGVEPSEVDSAIEPWAFSGDARHRIAGDILVLHGGVDSLVQEHEQEAFLRAANPARSSMVVWVDCGHCIYERYAERDAVISEWFARVLD</sequence>
<evidence type="ECO:0000259" key="3">
    <source>
        <dbReference type="Pfam" id="PF12146"/>
    </source>
</evidence>
<organism evidence="4 5">
    <name type="scientific">Rhodococcus ruber</name>
    <dbReference type="NCBI Taxonomy" id="1830"/>
    <lineage>
        <taxon>Bacteria</taxon>
        <taxon>Bacillati</taxon>
        <taxon>Actinomycetota</taxon>
        <taxon>Actinomycetes</taxon>
        <taxon>Mycobacteriales</taxon>
        <taxon>Nocardiaceae</taxon>
        <taxon>Rhodococcus</taxon>
    </lineage>
</organism>
<comment type="similarity">
    <text evidence="1">Belongs to the AB hydrolase superfamily.</text>
</comment>
<name>A0ABT4ML89_9NOCA</name>
<feature type="domain" description="Serine aminopeptidase S33" evidence="3">
    <location>
        <begin position="156"/>
        <end position="254"/>
    </location>
</feature>
<evidence type="ECO:0000313" key="4">
    <source>
        <dbReference type="EMBL" id="MCZ4521754.1"/>
    </source>
</evidence>
<comment type="caution">
    <text evidence="4">The sequence shown here is derived from an EMBL/GenBank/DDBJ whole genome shotgun (WGS) entry which is preliminary data.</text>
</comment>
<dbReference type="GO" id="GO:0016787">
    <property type="term" value="F:hydrolase activity"/>
    <property type="evidence" value="ECO:0007669"/>
    <property type="project" value="UniProtKB-KW"/>
</dbReference>
<reference evidence="4" key="1">
    <citation type="submission" date="2022-12" db="EMBL/GenBank/DDBJ databases">
        <authorList>
            <person name="Krivoruchko A.V."/>
            <person name="Elkin A."/>
        </authorList>
    </citation>
    <scope>NUCLEOTIDE SEQUENCE</scope>
    <source>
        <strain evidence="4">IEGM 1391</strain>
    </source>
</reference>
<evidence type="ECO:0000256" key="1">
    <source>
        <dbReference type="ARBA" id="ARBA00008645"/>
    </source>
</evidence>
<keyword evidence="5" id="KW-1185">Reference proteome</keyword>
<keyword evidence="2 4" id="KW-0378">Hydrolase</keyword>
<protein>
    <submittedName>
        <fullName evidence="4">Alpha/beta fold hydrolase</fullName>
    </submittedName>
</protein>
<proteinExistence type="inferred from homology"/>
<gene>
    <name evidence="4" type="ORF">O4220_24815</name>
</gene>
<dbReference type="InterPro" id="IPR029058">
    <property type="entry name" value="AB_hydrolase_fold"/>
</dbReference>
<dbReference type="Gene3D" id="3.40.50.1820">
    <property type="entry name" value="alpha/beta hydrolase"/>
    <property type="match status" value="1"/>
</dbReference>
<dbReference type="InterPro" id="IPR022742">
    <property type="entry name" value="Hydrolase_4"/>
</dbReference>
<dbReference type="PANTHER" id="PTHR22946">
    <property type="entry name" value="DIENELACTONE HYDROLASE DOMAIN-CONTAINING PROTEIN-RELATED"/>
    <property type="match status" value="1"/>
</dbReference>
<dbReference type="EMBL" id="JAPWIJ010000014">
    <property type="protein sequence ID" value="MCZ4521754.1"/>
    <property type="molecule type" value="Genomic_DNA"/>
</dbReference>
<dbReference type="Proteomes" id="UP001081071">
    <property type="component" value="Unassembled WGS sequence"/>
</dbReference>
<dbReference type="SUPFAM" id="SSF53474">
    <property type="entry name" value="alpha/beta-Hydrolases"/>
    <property type="match status" value="1"/>
</dbReference>